<dbReference type="AlphaFoldDB" id="A0A5A7PPJ6"/>
<reference evidence="3" key="1">
    <citation type="journal article" date="2019" name="Curr. Biol.">
        <title>Genome Sequence of Striga asiatica Provides Insight into the Evolution of Plant Parasitism.</title>
        <authorList>
            <person name="Yoshida S."/>
            <person name="Kim S."/>
            <person name="Wafula E.K."/>
            <person name="Tanskanen J."/>
            <person name="Kim Y.M."/>
            <person name="Honaas L."/>
            <person name="Yang Z."/>
            <person name="Spallek T."/>
            <person name="Conn C.E."/>
            <person name="Ichihashi Y."/>
            <person name="Cheong K."/>
            <person name="Cui S."/>
            <person name="Der J.P."/>
            <person name="Gundlach H."/>
            <person name="Jiao Y."/>
            <person name="Hori C."/>
            <person name="Ishida J.K."/>
            <person name="Kasahara H."/>
            <person name="Kiba T."/>
            <person name="Kim M.S."/>
            <person name="Koo N."/>
            <person name="Laohavisit A."/>
            <person name="Lee Y.H."/>
            <person name="Lumba S."/>
            <person name="McCourt P."/>
            <person name="Mortimer J.C."/>
            <person name="Mutuku J.M."/>
            <person name="Nomura T."/>
            <person name="Sasaki-Sekimoto Y."/>
            <person name="Seto Y."/>
            <person name="Wang Y."/>
            <person name="Wakatake T."/>
            <person name="Sakakibara H."/>
            <person name="Demura T."/>
            <person name="Yamaguchi S."/>
            <person name="Yoneyama K."/>
            <person name="Manabe R.I."/>
            <person name="Nelson D.C."/>
            <person name="Schulman A.H."/>
            <person name="Timko M.P."/>
            <person name="dePamphilis C.W."/>
            <person name="Choi D."/>
            <person name="Shirasu K."/>
        </authorList>
    </citation>
    <scope>NUCLEOTIDE SEQUENCE [LARGE SCALE GENOMIC DNA]</scope>
    <source>
        <strain evidence="3">cv. UVA1</strain>
    </source>
</reference>
<name>A0A5A7PPJ6_STRAF</name>
<proteinExistence type="predicted"/>
<sequence length="231" mass="26025">MLPQFVGPYPPVRRSYSVQVNHHHHHVVALTSSTLGSRNLDPRDPYNKPRYDHPPPIQIPAGDGQSDTGGGSERKKTPKEEFEMGMVEAKTWSLLINDKTARRTRDHQNPLRPAARHFRSFSFHAPSCSGEDQPTPRIQGTIRSLELSRADDHVPGLRIITRKENPSTNHTAKANHSSRPHGIAVFINPLHKYVGGLIQLHQTSGYLERSKIRALYSASCLLISRYDERPT</sequence>
<dbReference type="OrthoDB" id="423313at2759"/>
<gene>
    <name evidence="2" type="ORF">STAS_10826</name>
</gene>
<feature type="compositionally biased region" description="Basic and acidic residues" evidence="1">
    <location>
        <begin position="72"/>
        <end position="81"/>
    </location>
</feature>
<dbReference type="Proteomes" id="UP000325081">
    <property type="component" value="Unassembled WGS sequence"/>
</dbReference>
<accession>A0A5A7PPJ6</accession>
<evidence type="ECO:0000256" key="1">
    <source>
        <dbReference type="SAM" id="MobiDB-lite"/>
    </source>
</evidence>
<protein>
    <submittedName>
        <fullName evidence="2">Glutaredoxin family protein</fullName>
    </submittedName>
</protein>
<organism evidence="2 3">
    <name type="scientific">Striga asiatica</name>
    <name type="common">Asiatic witchweed</name>
    <name type="synonym">Buchnera asiatica</name>
    <dbReference type="NCBI Taxonomy" id="4170"/>
    <lineage>
        <taxon>Eukaryota</taxon>
        <taxon>Viridiplantae</taxon>
        <taxon>Streptophyta</taxon>
        <taxon>Embryophyta</taxon>
        <taxon>Tracheophyta</taxon>
        <taxon>Spermatophyta</taxon>
        <taxon>Magnoliopsida</taxon>
        <taxon>eudicotyledons</taxon>
        <taxon>Gunneridae</taxon>
        <taxon>Pentapetalae</taxon>
        <taxon>asterids</taxon>
        <taxon>lamiids</taxon>
        <taxon>Lamiales</taxon>
        <taxon>Orobanchaceae</taxon>
        <taxon>Buchnereae</taxon>
        <taxon>Striga</taxon>
    </lineage>
</organism>
<evidence type="ECO:0000313" key="3">
    <source>
        <dbReference type="Proteomes" id="UP000325081"/>
    </source>
</evidence>
<feature type="compositionally biased region" description="Basic and acidic residues" evidence="1">
    <location>
        <begin position="40"/>
        <end position="53"/>
    </location>
</feature>
<evidence type="ECO:0000313" key="2">
    <source>
        <dbReference type="EMBL" id="GER34578.1"/>
    </source>
</evidence>
<dbReference type="EMBL" id="BKCP01004916">
    <property type="protein sequence ID" value="GER34578.1"/>
    <property type="molecule type" value="Genomic_DNA"/>
</dbReference>
<comment type="caution">
    <text evidence="2">The sequence shown here is derived from an EMBL/GenBank/DDBJ whole genome shotgun (WGS) entry which is preliminary data.</text>
</comment>
<keyword evidence="3" id="KW-1185">Reference proteome</keyword>
<feature type="region of interest" description="Disordered" evidence="1">
    <location>
        <begin position="29"/>
        <end position="81"/>
    </location>
</feature>